<dbReference type="Pfam" id="PF12833">
    <property type="entry name" value="HTH_18"/>
    <property type="match status" value="1"/>
</dbReference>
<keyword evidence="1" id="KW-0805">Transcription regulation</keyword>
<accession>A0A9X2J3F5</accession>
<protein>
    <submittedName>
        <fullName evidence="5">AraC family transcriptional regulator</fullName>
    </submittedName>
</protein>
<dbReference type="InterPro" id="IPR009057">
    <property type="entry name" value="Homeodomain-like_sf"/>
</dbReference>
<evidence type="ECO:0000256" key="1">
    <source>
        <dbReference type="ARBA" id="ARBA00023015"/>
    </source>
</evidence>
<evidence type="ECO:0000256" key="2">
    <source>
        <dbReference type="ARBA" id="ARBA00023125"/>
    </source>
</evidence>
<gene>
    <name evidence="5" type="ORF">MO867_03975</name>
</gene>
<dbReference type="PANTHER" id="PTHR43280:SF2">
    <property type="entry name" value="HTH-TYPE TRANSCRIPTIONAL REGULATOR EXSA"/>
    <property type="match status" value="1"/>
</dbReference>
<dbReference type="EMBL" id="JALBWM010000010">
    <property type="protein sequence ID" value="MCO1333492.1"/>
    <property type="molecule type" value="Genomic_DNA"/>
</dbReference>
<dbReference type="PANTHER" id="PTHR43280">
    <property type="entry name" value="ARAC-FAMILY TRANSCRIPTIONAL REGULATOR"/>
    <property type="match status" value="1"/>
</dbReference>
<dbReference type="PROSITE" id="PS01124">
    <property type="entry name" value="HTH_ARAC_FAMILY_2"/>
    <property type="match status" value="1"/>
</dbReference>
<dbReference type="SUPFAM" id="SSF46689">
    <property type="entry name" value="Homeodomain-like"/>
    <property type="match status" value="1"/>
</dbReference>
<sequence length="305" mass="34487">MIITCRKESDEPSRGGSFIECQFPSDLFKLQKILVPPGEVVSLDFSSNVNLVMMISGSAGIECDCIDARFQLDSGQVWLASAVNRFLLSSKGDGAEVVAICISIQAAMLDRFYERYSKALLRAKNKQVGASVRPTCKNNLFIFPECDLVRFTLDSFNVFSQLGDDGLMVLKLEELLLLKLNSDYGRILADELLGQVNPENERFRRFMEANVTQNWSMVIYAKHIGMSLTAFKNMFGRVFREESPKAWINTRRLRYADIQLKTSNKRLVDVALDNGFSSQSYFTQLYKAKYGLPPSEVRQKSEAES</sequence>
<dbReference type="Pfam" id="PF22200">
    <property type="entry name" value="ExsA_N"/>
    <property type="match status" value="1"/>
</dbReference>
<dbReference type="InterPro" id="IPR054015">
    <property type="entry name" value="ExsA-like_N"/>
</dbReference>
<dbReference type="GO" id="GO:0043565">
    <property type="term" value="F:sequence-specific DNA binding"/>
    <property type="evidence" value="ECO:0007669"/>
    <property type="project" value="InterPro"/>
</dbReference>
<feature type="domain" description="HTH araC/xylS-type" evidence="4">
    <location>
        <begin position="201"/>
        <end position="300"/>
    </location>
</feature>
<comment type="caution">
    <text evidence="5">The sequence shown here is derived from an EMBL/GenBank/DDBJ whole genome shotgun (WGS) entry which is preliminary data.</text>
</comment>
<dbReference type="PRINTS" id="PR00032">
    <property type="entry name" value="HTHARAC"/>
</dbReference>
<dbReference type="InterPro" id="IPR020449">
    <property type="entry name" value="Tscrpt_reg_AraC-type_HTH"/>
</dbReference>
<organism evidence="5 6">
    <name type="scientific">Microbulbifer okhotskensis</name>
    <dbReference type="NCBI Taxonomy" id="2926617"/>
    <lineage>
        <taxon>Bacteria</taxon>
        <taxon>Pseudomonadati</taxon>
        <taxon>Pseudomonadota</taxon>
        <taxon>Gammaproteobacteria</taxon>
        <taxon>Cellvibrionales</taxon>
        <taxon>Microbulbiferaceae</taxon>
        <taxon>Microbulbifer</taxon>
    </lineage>
</organism>
<evidence type="ECO:0000256" key="3">
    <source>
        <dbReference type="ARBA" id="ARBA00023163"/>
    </source>
</evidence>
<dbReference type="AlphaFoldDB" id="A0A9X2J3F5"/>
<dbReference type="Proteomes" id="UP001139028">
    <property type="component" value="Unassembled WGS sequence"/>
</dbReference>
<dbReference type="Gene3D" id="1.10.10.60">
    <property type="entry name" value="Homeodomain-like"/>
    <property type="match status" value="1"/>
</dbReference>
<evidence type="ECO:0000313" key="6">
    <source>
        <dbReference type="Proteomes" id="UP001139028"/>
    </source>
</evidence>
<keyword evidence="3" id="KW-0804">Transcription</keyword>
<dbReference type="RefSeq" id="WP_252464828.1">
    <property type="nucleotide sequence ID" value="NZ_JALBWM010000010.1"/>
</dbReference>
<dbReference type="GO" id="GO:0003700">
    <property type="term" value="F:DNA-binding transcription factor activity"/>
    <property type="evidence" value="ECO:0007669"/>
    <property type="project" value="InterPro"/>
</dbReference>
<evidence type="ECO:0000259" key="4">
    <source>
        <dbReference type="PROSITE" id="PS01124"/>
    </source>
</evidence>
<dbReference type="InterPro" id="IPR018060">
    <property type="entry name" value="HTH_AraC"/>
</dbReference>
<name>A0A9X2J3F5_9GAMM</name>
<dbReference type="SMART" id="SM00342">
    <property type="entry name" value="HTH_ARAC"/>
    <property type="match status" value="1"/>
</dbReference>
<proteinExistence type="predicted"/>
<keyword evidence="6" id="KW-1185">Reference proteome</keyword>
<keyword evidence="2" id="KW-0238">DNA-binding</keyword>
<reference evidence="5" key="1">
    <citation type="journal article" date="2022" name="Arch. Microbiol.">
        <title>Microbulbifer okhotskensis sp. nov., isolated from a deep bottom sediment of the Okhotsk Sea.</title>
        <authorList>
            <person name="Romanenko L."/>
            <person name="Kurilenko V."/>
            <person name="Otstavnykh N."/>
            <person name="Velansky P."/>
            <person name="Isaeva M."/>
            <person name="Mikhailov V."/>
        </authorList>
    </citation>
    <scope>NUCLEOTIDE SEQUENCE</scope>
    <source>
        <strain evidence="5">OS29</strain>
    </source>
</reference>
<evidence type="ECO:0000313" key="5">
    <source>
        <dbReference type="EMBL" id="MCO1333492.1"/>
    </source>
</evidence>